<protein>
    <recommendedName>
        <fullName evidence="2">Superoxide dismutase [Cu-Zn]</fullName>
        <ecNumber evidence="2">1.15.1.1</ecNumber>
    </recommendedName>
</protein>
<keyword evidence="2" id="KW-0479">Metal-binding</keyword>
<keyword evidence="2 5" id="KW-0560">Oxidoreductase</keyword>
<organism evidence="5 6">
    <name type="scientific">Methyloceanibacter caenitepidi</name>
    <dbReference type="NCBI Taxonomy" id="1384459"/>
    <lineage>
        <taxon>Bacteria</taxon>
        <taxon>Pseudomonadati</taxon>
        <taxon>Pseudomonadota</taxon>
        <taxon>Alphaproteobacteria</taxon>
        <taxon>Hyphomicrobiales</taxon>
        <taxon>Hyphomicrobiaceae</taxon>
        <taxon>Methyloceanibacter</taxon>
    </lineage>
</organism>
<dbReference type="KEGG" id="mcg:GL4_0096"/>
<dbReference type="GO" id="GO:0004784">
    <property type="term" value="F:superoxide dismutase activity"/>
    <property type="evidence" value="ECO:0007669"/>
    <property type="project" value="UniProtKB-EC"/>
</dbReference>
<keyword evidence="6" id="KW-1185">Reference proteome</keyword>
<evidence type="ECO:0000256" key="1">
    <source>
        <dbReference type="ARBA" id="ARBA00010457"/>
    </source>
</evidence>
<proteinExistence type="inferred from homology"/>
<dbReference type="InterPro" id="IPR024134">
    <property type="entry name" value="SOD_Cu/Zn_/chaperone"/>
</dbReference>
<dbReference type="AlphaFoldDB" id="A0A0A8JYZ8"/>
<comment type="cofactor">
    <cofactor evidence="2">
        <name>Cu cation</name>
        <dbReference type="ChEBI" id="CHEBI:23378"/>
    </cofactor>
    <text evidence="2">Binds 1 copper ion per subunit.</text>
</comment>
<comment type="cofactor">
    <cofactor evidence="2">
        <name>Zn(2+)</name>
        <dbReference type="ChEBI" id="CHEBI:29105"/>
    </cofactor>
    <text evidence="2">Binds 1 zinc ion per subunit.</text>
</comment>
<evidence type="ECO:0000256" key="3">
    <source>
        <dbReference type="SAM" id="SignalP"/>
    </source>
</evidence>
<dbReference type="Gene3D" id="2.60.40.200">
    <property type="entry name" value="Superoxide dismutase, copper/zinc binding domain"/>
    <property type="match status" value="1"/>
</dbReference>
<comment type="similarity">
    <text evidence="1 2">Belongs to the Cu-Zn superoxide dismutase family.</text>
</comment>
<dbReference type="EC" id="1.15.1.1" evidence="2"/>
<keyword evidence="2" id="KW-0186">Copper</keyword>
<feature type="domain" description="Superoxide dismutase copper/zinc binding" evidence="4">
    <location>
        <begin position="45"/>
        <end position="171"/>
    </location>
</feature>
<dbReference type="Pfam" id="PF00080">
    <property type="entry name" value="Sod_Cu"/>
    <property type="match status" value="1"/>
</dbReference>
<dbReference type="EMBL" id="AP014648">
    <property type="protein sequence ID" value="BAQ15567.1"/>
    <property type="molecule type" value="Genomic_DNA"/>
</dbReference>
<evidence type="ECO:0000256" key="2">
    <source>
        <dbReference type="RuleBase" id="RU000393"/>
    </source>
</evidence>
<dbReference type="CDD" id="cd00305">
    <property type="entry name" value="Cu-Zn_Superoxide_Dismutase"/>
    <property type="match status" value="1"/>
</dbReference>
<name>A0A0A8JYZ8_9HYPH</name>
<comment type="function">
    <text evidence="2">Destroys radicals which are normally produced within the cells and which are toxic to biological systems.</text>
</comment>
<dbReference type="InterPro" id="IPR036423">
    <property type="entry name" value="SOD-like_Cu/Zn_dom_sf"/>
</dbReference>
<comment type="catalytic activity">
    <reaction evidence="2">
        <text>2 superoxide + 2 H(+) = H2O2 + O2</text>
        <dbReference type="Rhea" id="RHEA:20696"/>
        <dbReference type="ChEBI" id="CHEBI:15378"/>
        <dbReference type="ChEBI" id="CHEBI:15379"/>
        <dbReference type="ChEBI" id="CHEBI:16240"/>
        <dbReference type="ChEBI" id="CHEBI:18421"/>
        <dbReference type="EC" id="1.15.1.1"/>
    </reaction>
</comment>
<gene>
    <name evidence="5" type="ORF">GL4_0096</name>
</gene>
<dbReference type="PROSITE" id="PS00332">
    <property type="entry name" value="SOD_CU_ZN_2"/>
    <property type="match status" value="1"/>
</dbReference>
<keyword evidence="2" id="KW-0862">Zinc</keyword>
<dbReference type="SUPFAM" id="SSF49329">
    <property type="entry name" value="Cu,Zn superoxide dismutase-like"/>
    <property type="match status" value="1"/>
</dbReference>
<keyword evidence="3" id="KW-0732">Signal</keyword>
<dbReference type="InterPro" id="IPR001424">
    <property type="entry name" value="SOD_Cu_Zn_dom"/>
</dbReference>
<dbReference type="OrthoDB" id="5431326at2"/>
<sequence length="173" mass="17688">MKNLSRLAALCAVMVTLASPAVVSPALAADTAKAVLQNPDGKDVGTVTLTAVPSGVLLDADLTGLPEGTHAFHIHETGKCEAPDFKSAGGHFNPEEDAHGLKNPAGPHAGDMPNIHVPENGKLHIEVLNQMVSLPGLLTGEGTAIVLHEQGDDYVSDPAGDAGPRIACGVITE</sequence>
<accession>A0A0A8JYZ8</accession>
<dbReference type="HOGENOM" id="CLU_056632_8_1_5"/>
<dbReference type="PANTHER" id="PTHR10003">
    <property type="entry name" value="SUPEROXIDE DISMUTASE CU-ZN -RELATED"/>
    <property type="match status" value="1"/>
</dbReference>
<dbReference type="STRING" id="1384459.GL4_0096"/>
<dbReference type="InterPro" id="IPR018152">
    <property type="entry name" value="SOD_Cu/Zn_BS"/>
</dbReference>
<evidence type="ECO:0000259" key="4">
    <source>
        <dbReference type="Pfam" id="PF00080"/>
    </source>
</evidence>
<dbReference type="Proteomes" id="UP000031643">
    <property type="component" value="Chromosome"/>
</dbReference>
<evidence type="ECO:0000313" key="5">
    <source>
        <dbReference type="EMBL" id="BAQ15567.1"/>
    </source>
</evidence>
<reference evidence="5 6" key="1">
    <citation type="submission" date="2014-09" db="EMBL/GenBank/DDBJ databases">
        <title>Genome sequencing of Methyloceanibacter caenitepidi Gela4.</title>
        <authorList>
            <person name="Takeuchi M."/>
            <person name="Susumu S."/>
            <person name="Kamagata Y."/>
            <person name="Oshima K."/>
            <person name="Hattori M."/>
            <person name="Iwasaki W."/>
        </authorList>
    </citation>
    <scope>NUCLEOTIDE SEQUENCE [LARGE SCALE GENOMIC DNA]</scope>
    <source>
        <strain evidence="5 6">Gela4</strain>
    </source>
</reference>
<dbReference type="RefSeq" id="WP_045363346.1">
    <property type="nucleotide sequence ID" value="NZ_AP014648.1"/>
</dbReference>
<feature type="chain" id="PRO_5002038447" description="Superoxide dismutase [Cu-Zn]" evidence="3">
    <location>
        <begin position="29"/>
        <end position="173"/>
    </location>
</feature>
<evidence type="ECO:0000313" key="6">
    <source>
        <dbReference type="Proteomes" id="UP000031643"/>
    </source>
</evidence>
<feature type="signal peptide" evidence="3">
    <location>
        <begin position="1"/>
        <end position="28"/>
    </location>
</feature>
<dbReference type="GO" id="GO:0005507">
    <property type="term" value="F:copper ion binding"/>
    <property type="evidence" value="ECO:0007669"/>
    <property type="project" value="InterPro"/>
</dbReference>